<dbReference type="EMBL" id="BBJS01000043">
    <property type="protein sequence ID" value="GAN14640.1"/>
    <property type="molecule type" value="Genomic_DNA"/>
</dbReference>
<evidence type="ECO:0000256" key="3">
    <source>
        <dbReference type="ARBA" id="ARBA00006490"/>
    </source>
</evidence>
<dbReference type="Gene3D" id="3.90.1150.10">
    <property type="entry name" value="Aspartate Aminotransferase, domain 1"/>
    <property type="match status" value="1"/>
</dbReference>
<dbReference type="Gene3D" id="1.10.260.50">
    <property type="match status" value="1"/>
</dbReference>
<keyword evidence="13" id="KW-1185">Reference proteome</keyword>
<keyword evidence="5" id="KW-0808">Transferase</keyword>
<evidence type="ECO:0000256" key="4">
    <source>
        <dbReference type="ARBA" id="ARBA00013558"/>
    </source>
</evidence>
<dbReference type="PANTHER" id="PTHR11601">
    <property type="entry name" value="CYSTEINE DESULFURYLASE FAMILY MEMBER"/>
    <property type="match status" value="1"/>
</dbReference>
<evidence type="ECO:0000256" key="8">
    <source>
        <dbReference type="ARBA" id="ARBA00023004"/>
    </source>
</evidence>
<keyword evidence="9" id="KW-0411">Iron-sulfur</keyword>
<dbReference type="GO" id="GO:0046872">
    <property type="term" value="F:metal ion binding"/>
    <property type="evidence" value="ECO:0007669"/>
    <property type="project" value="UniProtKB-KW"/>
</dbReference>
<dbReference type="AlphaFoldDB" id="A0A0C9M3W5"/>
<organism evidence="12 13">
    <name type="scientific">Sphingomonas paucimobilis NBRC 13935</name>
    <dbReference type="NCBI Taxonomy" id="1219050"/>
    <lineage>
        <taxon>Bacteria</taxon>
        <taxon>Pseudomonadati</taxon>
        <taxon>Pseudomonadota</taxon>
        <taxon>Alphaproteobacteria</taxon>
        <taxon>Sphingomonadales</taxon>
        <taxon>Sphingomonadaceae</taxon>
        <taxon>Sphingomonas</taxon>
    </lineage>
</organism>
<evidence type="ECO:0000313" key="13">
    <source>
        <dbReference type="Proteomes" id="UP000032025"/>
    </source>
</evidence>
<keyword evidence="8" id="KW-0408">Iron</keyword>
<proteinExistence type="inferred from homology"/>
<keyword evidence="7" id="KW-0663">Pyridoxal phosphate</keyword>
<dbReference type="InterPro" id="IPR000192">
    <property type="entry name" value="Aminotrans_V_dom"/>
</dbReference>
<dbReference type="Gene3D" id="3.40.640.10">
    <property type="entry name" value="Type I PLP-dependent aspartate aminotransferase-like (Major domain)"/>
    <property type="match status" value="1"/>
</dbReference>
<evidence type="ECO:0000256" key="1">
    <source>
        <dbReference type="ARBA" id="ARBA00001933"/>
    </source>
</evidence>
<comment type="catalytic activity">
    <reaction evidence="10">
        <text>(sulfur carrier)-H + L-cysteine = (sulfur carrier)-SH + L-alanine</text>
        <dbReference type="Rhea" id="RHEA:43892"/>
        <dbReference type="Rhea" id="RHEA-COMP:14737"/>
        <dbReference type="Rhea" id="RHEA-COMP:14739"/>
        <dbReference type="ChEBI" id="CHEBI:29917"/>
        <dbReference type="ChEBI" id="CHEBI:35235"/>
        <dbReference type="ChEBI" id="CHEBI:57972"/>
        <dbReference type="ChEBI" id="CHEBI:64428"/>
        <dbReference type="EC" id="2.8.1.7"/>
    </reaction>
</comment>
<name>A0A0C9M3W5_SPHPI</name>
<evidence type="ECO:0000256" key="10">
    <source>
        <dbReference type="ARBA" id="ARBA00050776"/>
    </source>
</evidence>
<evidence type="ECO:0000256" key="6">
    <source>
        <dbReference type="ARBA" id="ARBA00022723"/>
    </source>
</evidence>
<evidence type="ECO:0000313" key="12">
    <source>
        <dbReference type="EMBL" id="GAN14640.1"/>
    </source>
</evidence>
<dbReference type="InterPro" id="IPR016454">
    <property type="entry name" value="Cysteine_dSase"/>
</dbReference>
<comment type="function">
    <text evidence="2">Catalyzes the removal of elemental sulfur atoms from cysteine to produce alanine. Seems to participate in the biosynthesis of the nitrogenase metalloclusters by providing the inorganic sulfur required for the Fe-S core formation.</text>
</comment>
<keyword evidence="6" id="KW-0479">Metal-binding</keyword>
<dbReference type="Proteomes" id="UP000032025">
    <property type="component" value="Unassembled WGS sequence"/>
</dbReference>
<accession>A0A0C9M3W5</accession>
<protein>
    <recommendedName>
        <fullName evidence="4">Cysteine desulfurase</fullName>
    </recommendedName>
</protein>
<dbReference type="PANTHER" id="PTHR11601:SF34">
    <property type="entry name" value="CYSTEINE DESULFURASE"/>
    <property type="match status" value="1"/>
</dbReference>
<evidence type="ECO:0000259" key="11">
    <source>
        <dbReference type="Pfam" id="PF00266"/>
    </source>
</evidence>
<comment type="similarity">
    <text evidence="3">Belongs to the class-V pyridoxal-phosphate-dependent aminotransferase family. NifS/IscS subfamily.</text>
</comment>
<dbReference type="InterPro" id="IPR015422">
    <property type="entry name" value="PyrdxlP-dep_Trfase_small"/>
</dbReference>
<dbReference type="PIRSF" id="PIRSF005572">
    <property type="entry name" value="NifS"/>
    <property type="match status" value="1"/>
</dbReference>
<comment type="cofactor">
    <cofactor evidence="1">
        <name>pyridoxal 5'-phosphate</name>
        <dbReference type="ChEBI" id="CHEBI:597326"/>
    </cofactor>
</comment>
<dbReference type="InterPro" id="IPR015421">
    <property type="entry name" value="PyrdxlP-dep_Trfase_major"/>
</dbReference>
<evidence type="ECO:0000256" key="5">
    <source>
        <dbReference type="ARBA" id="ARBA00022679"/>
    </source>
</evidence>
<evidence type="ECO:0000256" key="2">
    <source>
        <dbReference type="ARBA" id="ARBA00003120"/>
    </source>
</evidence>
<comment type="caution">
    <text evidence="12">The sequence shown here is derived from an EMBL/GenBank/DDBJ whole genome shotgun (WGS) entry which is preliminary data.</text>
</comment>
<dbReference type="SUPFAM" id="SSF53383">
    <property type="entry name" value="PLP-dependent transferases"/>
    <property type="match status" value="1"/>
</dbReference>
<dbReference type="GeneID" id="78525619"/>
<sequence length="381" mass="39381">MRIRAYLDNNATTRLAPEALAAMMPYLTDLYLNASSSAGELMGAARPLSQAKRALGQLFGDETAAGRFFLTSGASEANSWALHAATFGRSAGHLVASAIEHPSLLSALDALAALGWDVDLVRPRSSGRVEPADIAALLREDTAFVAVMLANNETGVIQPVAEIGALVRDASPAALLHIDATQAVGRIPLSLDGNLVQADLVSLSAHKFHGPNGAGALFASGDIRLPALVHGSQQDGRRGGTPDTAAAAGLAESARLAQARLPLMDRVQALRDEFERALLERVPHAYVLGSGAHRLPNTSSFVVPGISADQLVETLALEGIVIASGSACSSGTTAPSHVLTAMGVDYEDAKAALRVSLSVETSAEELGLALDAIVERALAPA</sequence>
<gene>
    <name evidence="12" type="primary">nifS</name>
    <name evidence="12" type="ORF">SP6_43_01390</name>
</gene>
<dbReference type="RefSeq" id="WP_037569863.1">
    <property type="nucleotide sequence ID" value="NZ_BBJS01000043.1"/>
</dbReference>
<dbReference type="InterPro" id="IPR015424">
    <property type="entry name" value="PyrdxlP-dep_Trfase"/>
</dbReference>
<dbReference type="GO" id="GO:0051536">
    <property type="term" value="F:iron-sulfur cluster binding"/>
    <property type="evidence" value="ECO:0007669"/>
    <property type="project" value="UniProtKB-KW"/>
</dbReference>
<dbReference type="GO" id="GO:0031071">
    <property type="term" value="F:cysteine desulfurase activity"/>
    <property type="evidence" value="ECO:0007669"/>
    <property type="project" value="UniProtKB-EC"/>
</dbReference>
<evidence type="ECO:0000256" key="7">
    <source>
        <dbReference type="ARBA" id="ARBA00022898"/>
    </source>
</evidence>
<reference evidence="12 13" key="1">
    <citation type="submission" date="2014-08" db="EMBL/GenBank/DDBJ databases">
        <title>Whole genome shotgun sequence of Sphingomonas paucimobilis NBRC 13935.</title>
        <authorList>
            <person name="Hosoyama A."/>
            <person name="Hashimoto M."/>
            <person name="Hosoyama Y."/>
            <person name="Noguchi M."/>
            <person name="Uohara A."/>
            <person name="Ohji S."/>
            <person name="Katano-Makiyama Y."/>
            <person name="Ichikawa N."/>
            <person name="Kimura A."/>
            <person name="Yamazoe A."/>
            <person name="Fujita N."/>
        </authorList>
    </citation>
    <scope>NUCLEOTIDE SEQUENCE [LARGE SCALE GENOMIC DNA]</scope>
    <source>
        <strain evidence="12 13">NBRC 13935</strain>
    </source>
</reference>
<dbReference type="Pfam" id="PF00266">
    <property type="entry name" value="Aminotran_5"/>
    <property type="match status" value="1"/>
</dbReference>
<feature type="domain" description="Aminotransferase class V" evidence="11">
    <location>
        <begin position="6"/>
        <end position="366"/>
    </location>
</feature>
<evidence type="ECO:0000256" key="9">
    <source>
        <dbReference type="ARBA" id="ARBA00023014"/>
    </source>
</evidence>